<dbReference type="Pfam" id="PF13202">
    <property type="entry name" value="EF-hand_5"/>
    <property type="match status" value="1"/>
</dbReference>
<proteinExistence type="predicted"/>
<evidence type="ECO:0000256" key="1">
    <source>
        <dbReference type="ARBA" id="ARBA00022837"/>
    </source>
</evidence>
<feature type="domain" description="EF-hand" evidence="2">
    <location>
        <begin position="94"/>
        <end position="129"/>
    </location>
</feature>
<keyword evidence="4" id="KW-1185">Reference proteome</keyword>
<dbReference type="GO" id="GO:0005509">
    <property type="term" value="F:calcium ion binding"/>
    <property type="evidence" value="ECO:0007669"/>
    <property type="project" value="InterPro"/>
</dbReference>
<evidence type="ECO:0000259" key="2">
    <source>
        <dbReference type="PROSITE" id="PS50222"/>
    </source>
</evidence>
<dbReference type="SMART" id="SM00054">
    <property type="entry name" value="EFh"/>
    <property type="match status" value="2"/>
</dbReference>
<feature type="domain" description="EF-hand" evidence="2">
    <location>
        <begin position="137"/>
        <end position="164"/>
    </location>
</feature>
<dbReference type="InterPro" id="IPR002048">
    <property type="entry name" value="EF_hand_dom"/>
</dbReference>
<sequence>MLHPHCHLFYILERSWLWSSPPVPKPGILPGDKENLMVQFFKQERFNVVRSSSFPGVTTTQSTGHSALDNFKALVRKQITALWTRVDTDHDGHFEKNDMHHILDDYDDDKNGQVSNAEFVHHFAASNPDLNVIAKGLFLEFDMDHDGEITYTDLDLYYQKIDTNDNGHVEESEFVHYFTEVREMLFYISKMQNAIQSDFLADAKSVSGCLLLFL</sequence>
<evidence type="ECO:0000313" key="4">
    <source>
        <dbReference type="Proteomes" id="UP001186944"/>
    </source>
</evidence>
<accession>A0AA88XPZ8</accession>
<name>A0AA88XPZ8_PINIB</name>
<dbReference type="EMBL" id="VSWD01000011">
    <property type="protein sequence ID" value="KAK3088359.1"/>
    <property type="molecule type" value="Genomic_DNA"/>
</dbReference>
<dbReference type="SUPFAM" id="SSF47473">
    <property type="entry name" value="EF-hand"/>
    <property type="match status" value="1"/>
</dbReference>
<dbReference type="PROSITE" id="PS00018">
    <property type="entry name" value="EF_HAND_1"/>
    <property type="match status" value="2"/>
</dbReference>
<reference evidence="3" key="1">
    <citation type="submission" date="2019-08" db="EMBL/GenBank/DDBJ databases">
        <title>The improved chromosome-level genome for the pearl oyster Pinctada fucata martensii using PacBio sequencing and Hi-C.</title>
        <authorList>
            <person name="Zheng Z."/>
        </authorList>
    </citation>
    <scope>NUCLEOTIDE SEQUENCE</scope>
    <source>
        <strain evidence="3">ZZ-2019</strain>
        <tissue evidence="3">Adductor muscle</tissue>
    </source>
</reference>
<dbReference type="Proteomes" id="UP001186944">
    <property type="component" value="Unassembled WGS sequence"/>
</dbReference>
<comment type="caution">
    <text evidence="3">The sequence shown here is derived from an EMBL/GenBank/DDBJ whole genome shotgun (WGS) entry which is preliminary data.</text>
</comment>
<gene>
    <name evidence="3" type="ORF">FSP39_018125</name>
</gene>
<dbReference type="InterPro" id="IPR011992">
    <property type="entry name" value="EF-hand-dom_pair"/>
</dbReference>
<organism evidence="3 4">
    <name type="scientific">Pinctada imbricata</name>
    <name type="common">Atlantic pearl-oyster</name>
    <name type="synonym">Pinctada martensii</name>
    <dbReference type="NCBI Taxonomy" id="66713"/>
    <lineage>
        <taxon>Eukaryota</taxon>
        <taxon>Metazoa</taxon>
        <taxon>Spiralia</taxon>
        <taxon>Lophotrochozoa</taxon>
        <taxon>Mollusca</taxon>
        <taxon>Bivalvia</taxon>
        <taxon>Autobranchia</taxon>
        <taxon>Pteriomorphia</taxon>
        <taxon>Pterioida</taxon>
        <taxon>Pterioidea</taxon>
        <taxon>Pteriidae</taxon>
        <taxon>Pinctada</taxon>
    </lineage>
</organism>
<dbReference type="InterPro" id="IPR018247">
    <property type="entry name" value="EF_Hand_1_Ca_BS"/>
</dbReference>
<dbReference type="PROSITE" id="PS50222">
    <property type="entry name" value="EF_HAND_2"/>
    <property type="match status" value="2"/>
</dbReference>
<keyword evidence="1" id="KW-0106">Calcium</keyword>
<dbReference type="AlphaFoldDB" id="A0AA88XPZ8"/>
<protein>
    <recommendedName>
        <fullName evidence="2">EF-hand domain-containing protein</fullName>
    </recommendedName>
</protein>
<evidence type="ECO:0000313" key="3">
    <source>
        <dbReference type="EMBL" id="KAK3088359.1"/>
    </source>
</evidence>
<dbReference type="Gene3D" id="1.10.238.10">
    <property type="entry name" value="EF-hand"/>
    <property type="match status" value="2"/>
</dbReference>